<dbReference type="PROSITE" id="PS50405">
    <property type="entry name" value="GST_CTER"/>
    <property type="match status" value="1"/>
</dbReference>
<evidence type="ECO:0000256" key="3">
    <source>
        <dbReference type="ARBA" id="ARBA00022679"/>
    </source>
</evidence>
<dbReference type="PANTHER" id="PTHR11260">
    <property type="entry name" value="GLUTATHIONE S-TRANSFERASE, GST, SUPERFAMILY, GST DOMAIN CONTAINING"/>
    <property type="match status" value="1"/>
</dbReference>
<accession>A0AAV6W851</accession>
<feature type="domain" description="GST C-terminal" evidence="7">
    <location>
        <begin position="76"/>
        <end position="207"/>
    </location>
</feature>
<protein>
    <recommendedName>
        <fullName evidence="1">glutathione transferase</fullName>
        <ecNumber evidence="1">2.5.1.18</ecNumber>
    </recommendedName>
</protein>
<evidence type="ECO:0000259" key="7">
    <source>
        <dbReference type="PROSITE" id="PS50405"/>
    </source>
</evidence>
<name>A0AAV6W851_9LAMI</name>
<gene>
    <name evidence="8" type="ORF">BUALT_Bualt17G0058300</name>
</gene>
<dbReference type="FunFam" id="1.20.1050.10:FF:000016">
    <property type="entry name" value="Glutathione S-transferase U9"/>
    <property type="match status" value="1"/>
</dbReference>
<dbReference type="AlphaFoldDB" id="A0AAV6W851"/>
<dbReference type="PANTHER" id="PTHR11260:SF615">
    <property type="entry name" value="GLUTATHIONE S-TRANSFERASE U17"/>
    <property type="match status" value="1"/>
</dbReference>
<proteinExistence type="inferred from homology"/>
<evidence type="ECO:0000256" key="1">
    <source>
        <dbReference type="ARBA" id="ARBA00012452"/>
    </source>
</evidence>
<dbReference type="Proteomes" id="UP000826271">
    <property type="component" value="Unassembled WGS sequence"/>
</dbReference>
<keyword evidence="2" id="KW-0216">Detoxification</keyword>
<dbReference type="InterPro" id="IPR010987">
    <property type="entry name" value="Glutathione-S-Trfase_C-like"/>
</dbReference>
<dbReference type="InterPro" id="IPR045074">
    <property type="entry name" value="GST_C_Tau"/>
</dbReference>
<dbReference type="PROSITE" id="PS50404">
    <property type="entry name" value="GST_NTER"/>
    <property type="match status" value="1"/>
</dbReference>
<evidence type="ECO:0000313" key="9">
    <source>
        <dbReference type="Proteomes" id="UP000826271"/>
    </source>
</evidence>
<dbReference type="InterPro" id="IPR004046">
    <property type="entry name" value="GST_C"/>
</dbReference>
<keyword evidence="3" id="KW-0808">Transferase</keyword>
<dbReference type="CDD" id="cd03185">
    <property type="entry name" value="GST_C_Tau"/>
    <property type="match status" value="1"/>
</dbReference>
<comment type="caution">
    <text evidence="8">The sequence shown here is derived from an EMBL/GenBank/DDBJ whole genome shotgun (WGS) entry which is preliminary data.</text>
</comment>
<dbReference type="InterPro" id="IPR036249">
    <property type="entry name" value="Thioredoxin-like_sf"/>
</dbReference>
<dbReference type="Gene3D" id="1.20.1050.10">
    <property type="match status" value="1"/>
</dbReference>
<sequence>MFVLRARIALNIKSVEHEITEEKFLADKNGLLRNLNPVYEKIPVLIHGDRPICESLIIVQYIDEVWASRPAILPCDPYDRAMARFWAVYIDDKWIPSVRAILLSEGEEAKKAALEDAIQGLILLEEAFTKSSKGKKFFGGDKIGYLDIALGCFLEWMRVTQKIANVNLIDESKTPNLFKWAQDFCADDAVKDVLPQTDKLLEFAKFYAVELKGSME</sequence>
<evidence type="ECO:0000256" key="2">
    <source>
        <dbReference type="ARBA" id="ARBA00022575"/>
    </source>
</evidence>
<dbReference type="SUPFAM" id="SSF47616">
    <property type="entry name" value="GST C-terminal domain-like"/>
    <property type="match status" value="1"/>
</dbReference>
<dbReference type="SFLD" id="SFLDS00019">
    <property type="entry name" value="Glutathione_Transferase_(cytos"/>
    <property type="match status" value="1"/>
</dbReference>
<dbReference type="EMBL" id="WHWC01000017">
    <property type="protein sequence ID" value="KAG8366264.1"/>
    <property type="molecule type" value="Genomic_DNA"/>
</dbReference>
<dbReference type="GO" id="GO:0005737">
    <property type="term" value="C:cytoplasm"/>
    <property type="evidence" value="ECO:0007669"/>
    <property type="project" value="TreeGrafter"/>
</dbReference>
<evidence type="ECO:0000259" key="6">
    <source>
        <dbReference type="PROSITE" id="PS50404"/>
    </source>
</evidence>
<dbReference type="InterPro" id="IPR045073">
    <property type="entry name" value="Omega/Tau-like"/>
</dbReference>
<organism evidence="8 9">
    <name type="scientific">Buddleja alternifolia</name>
    <dbReference type="NCBI Taxonomy" id="168488"/>
    <lineage>
        <taxon>Eukaryota</taxon>
        <taxon>Viridiplantae</taxon>
        <taxon>Streptophyta</taxon>
        <taxon>Embryophyta</taxon>
        <taxon>Tracheophyta</taxon>
        <taxon>Spermatophyta</taxon>
        <taxon>Magnoliopsida</taxon>
        <taxon>eudicotyledons</taxon>
        <taxon>Gunneridae</taxon>
        <taxon>Pentapetalae</taxon>
        <taxon>asterids</taxon>
        <taxon>lamiids</taxon>
        <taxon>Lamiales</taxon>
        <taxon>Scrophulariaceae</taxon>
        <taxon>Buddlejeae</taxon>
        <taxon>Buddleja</taxon>
    </lineage>
</organism>
<reference evidence="8" key="1">
    <citation type="submission" date="2019-10" db="EMBL/GenBank/DDBJ databases">
        <authorList>
            <person name="Zhang R."/>
            <person name="Pan Y."/>
            <person name="Wang J."/>
            <person name="Ma R."/>
            <person name="Yu S."/>
        </authorList>
    </citation>
    <scope>NUCLEOTIDE SEQUENCE</scope>
    <source>
        <strain evidence="8">LA-IB0</strain>
        <tissue evidence="8">Leaf</tissue>
    </source>
</reference>
<dbReference type="GO" id="GO:0006749">
    <property type="term" value="P:glutathione metabolic process"/>
    <property type="evidence" value="ECO:0007669"/>
    <property type="project" value="InterPro"/>
</dbReference>
<dbReference type="InterPro" id="IPR036282">
    <property type="entry name" value="Glutathione-S-Trfase_C_sf"/>
</dbReference>
<dbReference type="Pfam" id="PF00043">
    <property type="entry name" value="GST_C"/>
    <property type="match status" value="1"/>
</dbReference>
<feature type="domain" description="GST N-terminal" evidence="6">
    <location>
        <begin position="1"/>
        <end position="70"/>
    </location>
</feature>
<evidence type="ECO:0000256" key="5">
    <source>
        <dbReference type="ARBA" id="ARBA00047960"/>
    </source>
</evidence>
<dbReference type="GO" id="GO:0004364">
    <property type="term" value="F:glutathione transferase activity"/>
    <property type="evidence" value="ECO:0007669"/>
    <property type="project" value="UniProtKB-EC"/>
</dbReference>
<dbReference type="EC" id="2.5.1.18" evidence="1"/>
<dbReference type="InterPro" id="IPR040079">
    <property type="entry name" value="Glutathione_S-Trfase"/>
</dbReference>
<evidence type="ECO:0000256" key="4">
    <source>
        <dbReference type="ARBA" id="ARBA00025743"/>
    </source>
</evidence>
<dbReference type="GO" id="GO:0009407">
    <property type="term" value="P:toxin catabolic process"/>
    <property type="evidence" value="ECO:0007669"/>
    <property type="project" value="UniProtKB-ARBA"/>
</dbReference>
<keyword evidence="9" id="KW-1185">Reference proteome</keyword>
<comment type="similarity">
    <text evidence="4">Belongs to the GST superfamily. Tau family.</text>
</comment>
<dbReference type="InterPro" id="IPR004045">
    <property type="entry name" value="Glutathione_S-Trfase_N"/>
</dbReference>
<comment type="catalytic activity">
    <reaction evidence="5">
        <text>RX + glutathione = an S-substituted glutathione + a halide anion + H(+)</text>
        <dbReference type="Rhea" id="RHEA:16437"/>
        <dbReference type="ChEBI" id="CHEBI:15378"/>
        <dbReference type="ChEBI" id="CHEBI:16042"/>
        <dbReference type="ChEBI" id="CHEBI:17792"/>
        <dbReference type="ChEBI" id="CHEBI:57925"/>
        <dbReference type="ChEBI" id="CHEBI:90779"/>
        <dbReference type="EC" id="2.5.1.18"/>
    </reaction>
</comment>
<dbReference type="SFLD" id="SFLDG01152">
    <property type="entry name" value="Main.3:_Omega-_and_Tau-like"/>
    <property type="match status" value="1"/>
</dbReference>
<dbReference type="SFLD" id="SFLDG00358">
    <property type="entry name" value="Main_(cytGST)"/>
    <property type="match status" value="1"/>
</dbReference>
<dbReference type="Pfam" id="PF02798">
    <property type="entry name" value="GST_N"/>
    <property type="match status" value="1"/>
</dbReference>
<evidence type="ECO:0000313" key="8">
    <source>
        <dbReference type="EMBL" id="KAG8366264.1"/>
    </source>
</evidence>
<dbReference type="Gene3D" id="3.40.30.10">
    <property type="entry name" value="Glutaredoxin"/>
    <property type="match status" value="1"/>
</dbReference>
<dbReference type="SUPFAM" id="SSF52833">
    <property type="entry name" value="Thioredoxin-like"/>
    <property type="match status" value="1"/>
</dbReference>